<keyword evidence="4" id="KW-0560">Oxidoreductase</keyword>
<dbReference type="Pfam" id="PF13602">
    <property type="entry name" value="ADH_zinc_N_2"/>
    <property type="match status" value="1"/>
</dbReference>
<reference evidence="7" key="1">
    <citation type="submission" date="2022-12" db="EMBL/GenBank/DDBJ databases">
        <title>Genome assemblies of Blomia tropicalis.</title>
        <authorList>
            <person name="Cui Y."/>
        </authorList>
    </citation>
    <scope>NUCLEOTIDE SEQUENCE</scope>
    <source>
        <tissue evidence="7">Adult mites</tissue>
    </source>
</reference>
<keyword evidence="5" id="KW-0496">Mitochondrion</keyword>
<evidence type="ECO:0000256" key="1">
    <source>
        <dbReference type="ARBA" id="ARBA00004173"/>
    </source>
</evidence>
<proteinExistence type="inferred from homology"/>
<organism evidence="7 8">
    <name type="scientific">Blomia tropicalis</name>
    <name type="common">Mite</name>
    <dbReference type="NCBI Taxonomy" id="40697"/>
    <lineage>
        <taxon>Eukaryota</taxon>
        <taxon>Metazoa</taxon>
        <taxon>Ecdysozoa</taxon>
        <taxon>Arthropoda</taxon>
        <taxon>Chelicerata</taxon>
        <taxon>Arachnida</taxon>
        <taxon>Acari</taxon>
        <taxon>Acariformes</taxon>
        <taxon>Sarcoptiformes</taxon>
        <taxon>Astigmata</taxon>
        <taxon>Glycyphagoidea</taxon>
        <taxon>Echimyopodidae</taxon>
        <taxon>Blomia</taxon>
    </lineage>
</organism>
<name>A0A9Q0RJR7_BLOTA</name>
<dbReference type="GO" id="GO:0005739">
    <property type="term" value="C:mitochondrion"/>
    <property type="evidence" value="ECO:0007669"/>
    <property type="project" value="UniProtKB-SubCell"/>
</dbReference>
<dbReference type="SMART" id="SM00829">
    <property type="entry name" value="PKS_ER"/>
    <property type="match status" value="1"/>
</dbReference>
<dbReference type="InterPro" id="IPR011032">
    <property type="entry name" value="GroES-like_sf"/>
</dbReference>
<keyword evidence="8" id="KW-1185">Reference proteome</keyword>
<sequence>MEQEAITELRKRFELQMESTKQQVNSMVENTFKFIGDEFEKVMLMSIKTNNVAQASTQTQQPSEQHLKQIINKNFQKRKKNLHENNLNSALKVFKSSSSQEEILKLIGKPMMKTNYMVKRIPHGNGYRHILLNTTPVKQIGYIENNSTNSNETNDNVPQIEQQKVLTDSLMETENSLTSSQEQPSIDTVGKTSTVAINDNNNNNKNESNEQNMTVKSEDELIVENFLGNIAIQTENQLNHSATCEQEHDDNCEKNVLHISNSQDSIKQILNDEYDLELDQDNATGQSNGGIVTVALYCPIDENCGLFKDKKEILEHQKLVHQVMKYRCRICLPILSFDDKLILHKHLTDEHNSNEEFTCSVCEIKLASYQSLYTSSTLANLNRSLKMVRIDPDLKESLQMFTDSPLPVIHDANDLLIRVYASSINPLDIAMSRGYGRVALTLANIIADTGIDRLTYDRLPLTLGRDFVGEVVDFGSNVNKFKHGTVVWGTVPPYYGGGSHGDYVVTNQSCVWFSPKNISPIEATSIPYVGTTAWSALTTFACLNPRDYLRKRVLVLGAGGGVGSIAIQLLSNWEADITVTCSKTSIPWLQSLGEIKEAIDYEYFSDYLTQQMKRFDLILDASSPQASFENYKLLSNYLKPSLFPVRYLTLTSPLLRNMDQNGLVGGTIKTVADVIADTVDGISHGLAVHWAYYLPKQQSILNALTTMVENGTMKPINAKSFNFDDIVEAYQWLDETRSVNGKAVIENKSMH</sequence>
<feature type="domain" description="Enoyl reductase (ER)" evidence="6">
    <location>
        <begin position="393"/>
        <end position="745"/>
    </location>
</feature>
<evidence type="ECO:0000313" key="8">
    <source>
        <dbReference type="Proteomes" id="UP001142055"/>
    </source>
</evidence>
<protein>
    <recommendedName>
        <fullName evidence="6">Enoyl reductase (ER) domain-containing protein</fullName>
    </recommendedName>
</protein>
<dbReference type="InterPro" id="IPR050700">
    <property type="entry name" value="YIM1/Zinc_Alcohol_DH_Fams"/>
</dbReference>
<evidence type="ECO:0000259" key="6">
    <source>
        <dbReference type="SMART" id="SM00829"/>
    </source>
</evidence>
<dbReference type="PANTHER" id="PTHR11695:SF294">
    <property type="entry name" value="RETICULON-4-INTERACTING PROTEIN 1, MITOCHONDRIAL"/>
    <property type="match status" value="1"/>
</dbReference>
<dbReference type="InterPro" id="IPR013154">
    <property type="entry name" value="ADH-like_N"/>
</dbReference>
<dbReference type="SUPFAM" id="SSF51735">
    <property type="entry name" value="NAD(P)-binding Rossmann-fold domains"/>
    <property type="match status" value="1"/>
</dbReference>
<gene>
    <name evidence="7" type="ORF">RDWZM_009475</name>
</gene>
<dbReference type="Pfam" id="PF08240">
    <property type="entry name" value="ADH_N"/>
    <property type="match status" value="1"/>
</dbReference>
<dbReference type="AlphaFoldDB" id="A0A9Q0RJR7"/>
<evidence type="ECO:0000256" key="5">
    <source>
        <dbReference type="ARBA" id="ARBA00023128"/>
    </source>
</evidence>
<comment type="similarity">
    <text evidence="2">Belongs to the zinc-containing alcohol dehydrogenase family. Quinone oxidoreductase subfamily.</text>
</comment>
<dbReference type="PANTHER" id="PTHR11695">
    <property type="entry name" value="ALCOHOL DEHYDROGENASE RELATED"/>
    <property type="match status" value="1"/>
</dbReference>
<dbReference type="SUPFAM" id="SSF50129">
    <property type="entry name" value="GroES-like"/>
    <property type="match status" value="1"/>
</dbReference>
<keyword evidence="3" id="KW-0809">Transit peptide</keyword>
<accession>A0A9Q0RJR7</accession>
<dbReference type="EMBL" id="JAPWDV010000003">
    <property type="protein sequence ID" value="KAJ6218318.1"/>
    <property type="molecule type" value="Genomic_DNA"/>
</dbReference>
<dbReference type="InterPro" id="IPR036291">
    <property type="entry name" value="NAD(P)-bd_dom_sf"/>
</dbReference>
<evidence type="ECO:0000256" key="3">
    <source>
        <dbReference type="ARBA" id="ARBA00022946"/>
    </source>
</evidence>
<dbReference type="InterPro" id="IPR020843">
    <property type="entry name" value="ER"/>
</dbReference>
<evidence type="ECO:0000313" key="7">
    <source>
        <dbReference type="EMBL" id="KAJ6218318.1"/>
    </source>
</evidence>
<evidence type="ECO:0000256" key="2">
    <source>
        <dbReference type="ARBA" id="ARBA00010371"/>
    </source>
</evidence>
<dbReference type="Proteomes" id="UP001142055">
    <property type="component" value="Chromosome 3"/>
</dbReference>
<comment type="caution">
    <text evidence="7">The sequence shown here is derived from an EMBL/GenBank/DDBJ whole genome shotgun (WGS) entry which is preliminary data.</text>
</comment>
<dbReference type="Gene3D" id="3.40.50.720">
    <property type="entry name" value="NAD(P)-binding Rossmann-like Domain"/>
    <property type="match status" value="1"/>
</dbReference>
<evidence type="ECO:0000256" key="4">
    <source>
        <dbReference type="ARBA" id="ARBA00023002"/>
    </source>
</evidence>
<dbReference type="GO" id="GO:0016491">
    <property type="term" value="F:oxidoreductase activity"/>
    <property type="evidence" value="ECO:0007669"/>
    <property type="project" value="UniProtKB-KW"/>
</dbReference>
<dbReference type="Gene3D" id="3.90.180.10">
    <property type="entry name" value="Medium-chain alcohol dehydrogenases, catalytic domain"/>
    <property type="match status" value="1"/>
</dbReference>
<comment type="subcellular location">
    <subcellularLocation>
        <location evidence="1">Mitochondrion</location>
    </subcellularLocation>
</comment>
<dbReference type="FunFam" id="3.40.50.720:FF:000147">
    <property type="entry name" value="Reticulon-4-interacting protein 1 homolog, mitochondrial"/>
    <property type="match status" value="1"/>
</dbReference>